<sequence length="78" mass="8524">MSGPGHRINGDKLRLWAPTAIGLIMVTNKRGLFVANKTQVRPSIFNHVARPVPLVAFEIGHISEAAIQDGTRWPQVVA</sequence>
<evidence type="ECO:0000313" key="4">
    <source>
        <dbReference type="Proteomes" id="UP000480548"/>
    </source>
</evidence>
<evidence type="ECO:0000313" key="3">
    <source>
        <dbReference type="Proteomes" id="UP000475325"/>
    </source>
</evidence>
<proteinExistence type="predicted"/>
<evidence type="ECO:0000313" key="1">
    <source>
        <dbReference type="EMBL" id="KAF3093898.1"/>
    </source>
</evidence>
<reference evidence="3 4" key="1">
    <citation type="submission" date="2019-06" db="EMBL/GenBank/DDBJ databases">
        <authorList>
            <person name="Palmer J.M."/>
        </authorList>
    </citation>
    <scope>NUCLEOTIDE SEQUENCE [LARGE SCALE GENOMIC DNA]</scope>
    <source>
        <strain evidence="1 3">TWF102</strain>
        <strain evidence="2 4">TWF703</strain>
    </source>
</reference>
<organism evidence="1 3">
    <name type="scientific">Orbilia oligospora</name>
    <name type="common">Nematode-trapping fungus</name>
    <name type="synonym">Arthrobotrys oligospora</name>
    <dbReference type="NCBI Taxonomy" id="2813651"/>
    <lineage>
        <taxon>Eukaryota</taxon>
        <taxon>Fungi</taxon>
        <taxon>Dikarya</taxon>
        <taxon>Ascomycota</taxon>
        <taxon>Pezizomycotina</taxon>
        <taxon>Orbiliomycetes</taxon>
        <taxon>Orbiliales</taxon>
        <taxon>Orbiliaceae</taxon>
        <taxon>Orbilia</taxon>
    </lineage>
</organism>
<name>A0A7C8J8L4_ORBOL</name>
<protein>
    <submittedName>
        <fullName evidence="1">Uncharacterized protein</fullName>
    </submittedName>
</protein>
<evidence type="ECO:0000313" key="2">
    <source>
        <dbReference type="EMBL" id="KAF3134115.1"/>
    </source>
</evidence>
<dbReference type="AlphaFoldDB" id="A0A7C8J8L4"/>
<accession>A0A7C8J8L4</accession>
<gene>
    <name evidence="1" type="ORF">TWF102_007722</name>
    <name evidence="2" type="ORF">TWF703_006447</name>
</gene>
<comment type="caution">
    <text evidence="1">The sequence shown here is derived from an EMBL/GenBank/DDBJ whole genome shotgun (WGS) entry which is preliminary data.</text>
</comment>
<dbReference type="EMBL" id="WIQW01000046">
    <property type="protein sequence ID" value="KAF3093898.1"/>
    <property type="molecule type" value="Genomic_DNA"/>
</dbReference>
<dbReference type="EMBL" id="WIQZ01000037">
    <property type="protein sequence ID" value="KAF3134115.1"/>
    <property type="molecule type" value="Genomic_DNA"/>
</dbReference>
<dbReference type="Proteomes" id="UP000475325">
    <property type="component" value="Unassembled WGS sequence"/>
</dbReference>
<dbReference type="Proteomes" id="UP000480548">
    <property type="component" value="Unassembled WGS sequence"/>
</dbReference>